<gene>
    <name evidence="1" type="ORF">IPP15_01695</name>
</gene>
<sequence length="79" mass="8642">MRKLSSILILFVAVIIIALPITSCTRKMGCYFGLSNDLNRTTPVVSTVLNPEGSHMLISHGDIPISVRNIEFTSTIPVQ</sequence>
<reference evidence="1 2" key="1">
    <citation type="submission" date="2020-10" db="EMBL/GenBank/DDBJ databases">
        <title>Connecting structure to function with the recovery of over 1000 high-quality activated sludge metagenome-assembled genomes encoding full-length rRNA genes using long-read sequencing.</title>
        <authorList>
            <person name="Singleton C.M."/>
            <person name="Petriglieri F."/>
            <person name="Kristensen J.M."/>
            <person name="Kirkegaard R.H."/>
            <person name="Michaelsen T.Y."/>
            <person name="Andersen M.H."/>
            <person name="Karst S.M."/>
            <person name="Dueholm M.S."/>
            <person name="Nielsen P.H."/>
            <person name="Albertsen M."/>
        </authorList>
    </citation>
    <scope>NUCLEOTIDE SEQUENCE [LARGE SCALE GENOMIC DNA]</scope>
    <source>
        <strain evidence="1">Ribe_18-Q3-R11-54_MAXAC.273</strain>
    </source>
</reference>
<evidence type="ECO:0000313" key="2">
    <source>
        <dbReference type="Proteomes" id="UP000808337"/>
    </source>
</evidence>
<comment type="caution">
    <text evidence="1">The sequence shown here is derived from an EMBL/GenBank/DDBJ whole genome shotgun (WGS) entry which is preliminary data.</text>
</comment>
<name>A0A9D7SQ12_9BACT</name>
<accession>A0A9D7SQ12</accession>
<dbReference type="AlphaFoldDB" id="A0A9D7SQ12"/>
<protein>
    <submittedName>
        <fullName evidence="1">Uncharacterized protein</fullName>
    </submittedName>
</protein>
<organism evidence="1 2">
    <name type="scientific">Candidatus Opimibacter skivensis</name>
    <dbReference type="NCBI Taxonomy" id="2982028"/>
    <lineage>
        <taxon>Bacteria</taxon>
        <taxon>Pseudomonadati</taxon>
        <taxon>Bacteroidota</taxon>
        <taxon>Saprospiria</taxon>
        <taxon>Saprospirales</taxon>
        <taxon>Saprospiraceae</taxon>
        <taxon>Candidatus Opimibacter</taxon>
    </lineage>
</organism>
<dbReference type="Proteomes" id="UP000808337">
    <property type="component" value="Unassembled WGS sequence"/>
</dbReference>
<dbReference type="EMBL" id="JADKGY010000001">
    <property type="protein sequence ID" value="MBK9981135.1"/>
    <property type="molecule type" value="Genomic_DNA"/>
</dbReference>
<proteinExistence type="predicted"/>
<evidence type="ECO:0000313" key="1">
    <source>
        <dbReference type="EMBL" id="MBK9981135.1"/>
    </source>
</evidence>